<comment type="caution">
    <text evidence="8">The sequence shown here is derived from an EMBL/GenBank/DDBJ whole genome shotgun (WGS) entry which is preliminary data.</text>
</comment>
<dbReference type="InterPro" id="IPR001138">
    <property type="entry name" value="Zn2Cys6_DnaBD"/>
</dbReference>
<dbReference type="GO" id="GO:0000981">
    <property type="term" value="F:DNA-binding transcription factor activity, RNA polymerase II-specific"/>
    <property type="evidence" value="ECO:0007669"/>
    <property type="project" value="InterPro"/>
</dbReference>
<evidence type="ECO:0000313" key="8">
    <source>
        <dbReference type="EMBL" id="OQE81753.1"/>
    </source>
</evidence>
<dbReference type="Proteomes" id="UP000191691">
    <property type="component" value="Unassembled WGS sequence"/>
</dbReference>
<dbReference type="CDD" id="cd00067">
    <property type="entry name" value="GAL4"/>
    <property type="match status" value="1"/>
</dbReference>
<dbReference type="SUPFAM" id="SSF57701">
    <property type="entry name" value="Zn2/Cys6 DNA-binding domain"/>
    <property type="match status" value="1"/>
</dbReference>
<dbReference type="GO" id="GO:0003677">
    <property type="term" value="F:DNA binding"/>
    <property type="evidence" value="ECO:0007669"/>
    <property type="project" value="UniProtKB-KW"/>
</dbReference>
<organism evidence="8 9">
    <name type="scientific">Penicillium nalgiovense</name>
    <dbReference type="NCBI Taxonomy" id="60175"/>
    <lineage>
        <taxon>Eukaryota</taxon>
        <taxon>Fungi</taxon>
        <taxon>Dikarya</taxon>
        <taxon>Ascomycota</taxon>
        <taxon>Pezizomycotina</taxon>
        <taxon>Eurotiomycetes</taxon>
        <taxon>Eurotiomycetidae</taxon>
        <taxon>Eurotiales</taxon>
        <taxon>Aspergillaceae</taxon>
        <taxon>Penicillium</taxon>
    </lineage>
</organism>
<accession>A0A1V6Y341</accession>
<evidence type="ECO:0000256" key="5">
    <source>
        <dbReference type="ARBA" id="ARBA00023163"/>
    </source>
</evidence>
<dbReference type="EMBL" id="MOOB01000039">
    <property type="protein sequence ID" value="OQE81753.1"/>
    <property type="molecule type" value="Genomic_DNA"/>
</dbReference>
<keyword evidence="4" id="KW-0238">DNA-binding</keyword>
<keyword evidence="9" id="KW-1185">Reference proteome</keyword>
<dbReference type="GO" id="GO:0008270">
    <property type="term" value="F:zinc ion binding"/>
    <property type="evidence" value="ECO:0007669"/>
    <property type="project" value="InterPro"/>
</dbReference>
<protein>
    <recommendedName>
        <fullName evidence="7">Zn(2)-C6 fungal-type domain-containing protein</fullName>
    </recommendedName>
</protein>
<dbReference type="PANTHER" id="PTHR36206:SF14">
    <property type="entry name" value="ZN(2)-C6 FUNGAL-TYPE DOMAIN-CONTAINING PROTEIN-RELATED"/>
    <property type="match status" value="1"/>
</dbReference>
<keyword evidence="1" id="KW-0479">Metal-binding</keyword>
<keyword evidence="2" id="KW-0862">Zinc</keyword>
<dbReference type="PROSITE" id="PS50048">
    <property type="entry name" value="ZN2_CY6_FUNGAL_2"/>
    <property type="match status" value="1"/>
</dbReference>
<proteinExistence type="predicted"/>
<dbReference type="PROSITE" id="PS00463">
    <property type="entry name" value="ZN2_CY6_FUNGAL_1"/>
    <property type="match status" value="1"/>
</dbReference>
<gene>
    <name evidence="8" type="ORF">PENNAL_c0039G02666</name>
</gene>
<evidence type="ECO:0000256" key="6">
    <source>
        <dbReference type="ARBA" id="ARBA00023242"/>
    </source>
</evidence>
<evidence type="ECO:0000259" key="7">
    <source>
        <dbReference type="PROSITE" id="PS50048"/>
    </source>
</evidence>
<dbReference type="SMART" id="SM00066">
    <property type="entry name" value="GAL4"/>
    <property type="match status" value="1"/>
</dbReference>
<evidence type="ECO:0000256" key="1">
    <source>
        <dbReference type="ARBA" id="ARBA00022723"/>
    </source>
</evidence>
<name>A0A1V6Y341_PENNA</name>
<dbReference type="PANTHER" id="PTHR36206">
    <property type="entry name" value="ASPERCRYPTIN BIOSYNTHESIS CLUSTER-SPECIFIC TRANSCRIPTION REGULATOR ATNN-RELATED"/>
    <property type="match status" value="1"/>
</dbReference>
<keyword evidence="3" id="KW-0805">Transcription regulation</keyword>
<dbReference type="InterPro" id="IPR036864">
    <property type="entry name" value="Zn2-C6_fun-type_DNA-bd_sf"/>
</dbReference>
<keyword evidence="5" id="KW-0804">Transcription</keyword>
<sequence length="575" mass="63691">MPYLGNEPIYFQGSGMSRRIGAVKSRSGCKTCKIRRVKCDEEKPSCLRCSTTGRKCEYEARGASPWAASLFALAPGHALSSQNAGHRERRAFKYYFQHVSHHLAGGMNVDFWTGVVPQICRSEPAVWDAMIAISTLYENPTQCVHFHFLRDRRKKACLLNNAQQDALTWYSRSISSVSSQIQRGGADPYIALISCALFICVETIQGHMEQALKLYRQGITLILDLRTRIGHGGVSASKAVLLEQSIVPLFLRLGTSSLTISGTQFPIEVFGFVETDTSVGFASVDSARTIMSALAAEVILFEREANLHLRAVGSESAVSPEMIAKKEALRARLTEWHRAYTNLCQSSSSIHTVPINPEPILLTYLAAALVYVTGCLRQQETVFDAHFADFVTIVEQSRLILGVSAGPNGTQPPFTFEMSVGVPLAMTVLRCRDPNLRRRALDLLRLAPPIQGFFKCAPVALLSEVLMKLEEGYSLALRQENTVAPSHGVVLGNNPVTNLETTGSQAALIPEEARIHDYSIFRPNEWQPPWITKEDIALFPLGSNQLYLGFSRNQYDTKSSTWQPIFQCIPLEASF</sequence>
<evidence type="ECO:0000256" key="2">
    <source>
        <dbReference type="ARBA" id="ARBA00022833"/>
    </source>
</evidence>
<evidence type="ECO:0000313" key="9">
    <source>
        <dbReference type="Proteomes" id="UP000191691"/>
    </source>
</evidence>
<dbReference type="Pfam" id="PF00172">
    <property type="entry name" value="Zn_clus"/>
    <property type="match status" value="1"/>
</dbReference>
<dbReference type="OMA" id="VVPQICR"/>
<evidence type="ECO:0000256" key="3">
    <source>
        <dbReference type="ARBA" id="ARBA00023015"/>
    </source>
</evidence>
<feature type="domain" description="Zn(2)-C6 fungal-type" evidence="7">
    <location>
        <begin position="28"/>
        <end position="58"/>
    </location>
</feature>
<dbReference type="STRING" id="60175.A0A1V6Y341"/>
<keyword evidence="6" id="KW-0539">Nucleus</keyword>
<evidence type="ECO:0000256" key="4">
    <source>
        <dbReference type="ARBA" id="ARBA00023125"/>
    </source>
</evidence>
<dbReference type="AlphaFoldDB" id="A0A1V6Y341"/>
<reference evidence="9" key="1">
    <citation type="journal article" date="2017" name="Nat. Microbiol.">
        <title>Global analysis of biosynthetic gene clusters reveals vast potential of secondary metabolite production in Penicillium species.</title>
        <authorList>
            <person name="Nielsen J.C."/>
            <person name="Grijseels S."/>
            <person name="Prigent S."/>
            <person name="Ji B."/>
            <person name="Dainat J."/>
            <person name="Nielsen K.F."/>
            <person name="Frisvad J.C."/>
            <person name="Workman M."/>
            <person name="Nielsen J."/>
        </authorList>
    </citation>
    <scope>NUCLEOTIDE SEQUENCE [LARGE SCALE GENOMIC DNA]</scope>
    <source>
        <strain evidence="9">IBT 13039</strain>
    </source>
</reference>
<dbReference type="InterPro" id="IPR052360">
    <property type="entry name" value="Transcr_Regulatory_Proteins"/>
</dbReference>
<dbReference type="Gene3D" id="4.10.240.10">
    <property type="entry name" value="Zn(2)-C6 fungal-type DNA-binding domain"/>
    <property type="match status" value="1"/>
</dbReference>